<dbReference type="GO" id="GO:0005654">
    <property type="term" value="C:nucleoplasm"/>
    <property type="evidence" value="ECO:0007669"/>
    <property type="project" value="TreeGrafter"/>
</dbReference>
<evidence type="ECO:0000256" key="8">
    <source>
        <dbReference type="ARBA" id="ARBA00023163"/>
    </source>
</evidence>
<dbReference type="GO" id="GO:0008270">
    <property type="term" value="F:zinc ion binding"/>
    <property type="evidence" value="ECO:0007669"/>
    <property type="project" value="UniProtKB-KW"/>
</dbReference>
<dbReference type="InParanoid" id="A0A1V9XHM8"/>
<dbReference type="GO" id="GO:0042826">
    <property type="term" value="F:histone deacetylase binding"/>
    <property type="evidence" value="ECO:0007669"/>
    <property type="project" value="TreeGrafter"/>
</dbReference>
<dbReference type="InterPro" id="IPR045787">
    <property type="entry name" value="MIER1/3_C"/>
</dbReference>
<evidence type="ECO:0000259" key="11">
    <source>
        <dbReference type="PROSITE" id="PS51156"/>
    </source>
</evidence>
<evidence type="ECO:0000313" key="14">
    <source>
        <dbReference type="Proteomes" id="UP000192247"/>
    </source>
</evidence>
<feature type="compositionally biased region" description="Low complexity" evidence="10">
    <location>
        <begin position="442"/>
        <end position="452"/>
    </location>
</feature>
<accession>A0A1V9XHM8</accession>
<dbReference type="Pfam" id="PF19426">
    <property type="entry name" value="MIER1_3_C"/>
    <property type="match status" value="1"/>
</dbReference>
<dbReference type="STRING" id="418985.A0A1V9XHM8"/>
<keyword evidence="5" id="KW-0862">Zinc</keyword>
<dbReference type="PROSITE" id="PS51293">
    <property type="entry name" value="SANT"/>
    <property type="match status" value="1"/>
</dbReference>
<evidence type="ECO:0000256" key="2">
    <source>
        <dbReference type="ARBA" id="ARBA00022491"/>
    </source>
</evidence>
<keyword evidence="8" id="KW-0804">Transcription</keyword>
<dbReference type="FunFam" id="1.10.10.60:FF:000012">
    <property type="entry name" value="Metastasis-associated 1 family, member 3"/>
    <property type="match status" value="1"/>
</dbReference>
<evidence type="ECO:0000256" key="3">
    <source>
        <dbReference type="ARBA" id="ARBA00022723"/>
    </source>
</evidence>
<keyword evidence="3" id="KW-0479">Metal-binding</keyword>
<feature type="compositionally biased region" description="Basic and acidic residues" evidence="10">
    <location>
        <begin position="30"/>
        <end position="47"/>
    </location>
</feature>
<evidence type="ECO:0000313" key="13">
    <source>
        <dbReference type="EMBL" id="OQR73035.1"/>
    </source>
</evidence>
<evidence type="ECO:0000256" key="7">
    <source>
        <dbReference type="ARBA" id="ARBA00023125"/>
    </source>
</evidence>
<dbReference type="PANTHER" id="PTHR10865">
    <property type="entry name" value="METASTASIS-ASSOCIATED PROTEIN AND MESODERM INDUCTION EARLY RESPONSE PROTEIN"/>
    <property type="match status" value="1"/>
</dbReference>
<keyword evidence="2" id="KW-0678">Repressor</keyword>
<protein>
    <submittedName>
        <fullName evidence="13">Mesoderm induction early response protein 1-like</fullName>
    </submittedName>
</protein>
<dbReference type="GO" id="GO:0000122">
    <property type="term" value="P:negative regulation of transcription by RNA polymerase II"/>
    <property type="evidence" value="ECO:0007669"/>
    <property type="project" value="TreeGrafter"/>
</dbReference>
<dbReference type="Pfam" id="PF00249">
    <property type="entry name" value="Myb_DNA-binding"/>
    <property type="match status" value="1"/>
</dbReference>
<dbReference type="GO" id="GO:0003714">
    <property type="term" value="F:transcription corepressor activity"/>
    <property type="evidence" value="ECO:0007669"/>
    <property type="project" value="TreeGrafter"/>
</dbReference>
<dbReference type="InterPro" id="IPR000949">
    <property type="entry name" value="ELM2_dom"/>
</dbReference>
<comment type="subcellular location">
    <subcellularLocation>
        <location evidence="1">Nucleus</location>
    </subcellularLocation>
</comment>
<dbReference type="PANTHER" id="PTHR10865:SF28">
    <property type="entry name" value="ELM2 DOMAIN-CONTAINING PROTEIN"/>
    <property type="match status" value="1"/>
</dbReference>
<feature type="compositionally biased region" description="Acidic residues" evidence="10">
    <location>
        <begin position="98"/>
        <end position="108"/>
    </location>
</feature>
<feature type="domain" description="SANT" evidence="12">
    <location>
        <begin position="300"/>
        <end position="352"/>
    </location>
</feature>
<dbReference type="Pfam" id="PF01448">
    <property type="entry name" value="ELM2"/>
    <property type="match status" value="1"/>
</dbReference>
<feature type="region of interest" description="Disordered" evidence="10">
    <location>
        <begin position="1"/>
        <end position="177"/>
    </location>
</feature>
<keyword evidence="9" id="KW-0539">Nucleus</keyword>
<evidence type="ECO:0000256" key="6">
    <source>
        <dbReference type="ARBA" id="ARBA00023015"/>
    </source>
</evidence>
<dbReference type="GO" id="GO:0003677">
    <property type="term" value="F:DNA binding"/>
    <property type="evidence" value="ECO:0007669"/>
    <property type="project" value="UniProtKB-KW"/>
</dbReference>
<feature type="domain" description="ELM2" evidence="11">
    <location>
        <begin position="185"/>
        <end position="286"/>
    </location>
</feature>
<evidence type="ECO:0000256" key="4">
    <source>
        <dbReference type="ARBA" id="ARBA00022771"/>
    </source>
</evidence>
<dbReference type="SMART" id="SM01189">
    <property type="entry name" value="ELM2"/>
    <property type="match status" value="1"/>
</dbReference>
<keyword evidence="6" id="KW-0805">Transcription regulation</keyword>
<dbReference type="SUPFAM" id="SSF46689">
    <property type="entry name" value="Homeodomain-like"/>
    <property type="match status" value="1"/>
</dbReference>
<keyword evidence="4" id="KW-0863">Zinc-finger</keyword>
<evidence type="ECO:0000256" key="5">
    <source>
        <dbReference type="ARBA" id="ARBA00022833"/>
    </source>
</evidence>
<keyword evidence="14" id="KW-1185">Reference proteome</keyword>
<dbReference type="InterPro" id="IPR001005">
    <property type="entry name" value="SANT/Myb"/>
</dbReference>
<feature type="compositionally biased region" description="Low complexity" evidence="10">
    <location>
        <begin position="420"/>
        <end position="431"/>
    </location>
</feature>
<dbReference type="InterPro" id="IPR040138">
    <property type="entry name" value="MIER/MTA"/>
</dbReference>
<feature type="compositionally biased region" description="Acidic residues" evidence="10">
    <location>
        <begin position="1"/>
        <end position="29"/>
    </location>
</feature>
<dbReference type="PROSITE" id="PS51156">
    <property type="entry name" value="ELM2"/>
    <property type="match status" value="1"/>
</dbReference>
<dbReference type="EMBL" id="MNPL01010601">
    <property type="protein sequence ID" value="OQR73035.1"/>
    <property type="molecule type" value="Genomic_DNA"/>
</dbReference>
<dbReference type="FunCoup" id="A0A1V9XHM8">
    <property type="interactions" value="836"/>
</dbReference>
<reference evidence="13 14" key="1">
    <citation type="journal article" date="2017" name="Gigascience">
        <title>Draft genome of the honey bee ectoparasitic mite, Tropilaelaps mercedesae, is shaped by the parasitic life history.</title>
        <authorList>
            <person name="Dong X."/>
            <person name="Armstrong S.D."/>
            <person name="Xia D."/>
            <person name="Makepeace B.L."/>
            <person name="Darby A.C."/>
            <person name="Kadowaki T."/>
        </authorList>
    </citation>
    <scope>NUCLEOTIDE SEQUENCE [LARGE SCALE GENOMIC DNA]</scope>
    <source>
        <strain evidence="13">Wuxi-XJTLU</strain>
    </source>
</reference>
<gene>
    <name evidence="13" type="ORF">BIW11_03665</name>
</gene>
<comment type="caution">
    <text evidence="13">The sequence shown here is derived from an EMBL/GenBank/DDBJ whole genome shotgun (WGS) entry which is preliminary data.</text>
</comment>
<dbReference type="InterPro" id="IPR017884">
    <property type="entry name" value="SANT_dom"/>
</dbReference>
<dbReference type="InterPro" id="IPR009057">
    <property type="entry name" value="Homeodomain-like_sf"/>
</dbReference>
<evidence type="ECO:0000256" key="10">
    <source>
        <dbReference type="SAM" id="MobiDB-lite"/>
    </source>
</evidence>
<feature type="compositionally biased region" description="Pro residues" evidence="10">
    <location>
        <begin position="432"/>
        <end position="441"/>
    </location>
</feature>
<name>A0A1V9XHM8_9ACAR</name>
<dbReference type="Gene3D" id="1.10.10.60">
    <property type="entry name" value="Homeodomain-like"/>
    <property type="match status" value="1"/>
</dbReference>
<dbReference type="Proteomes" id="UP000192247">
    <property type="component" value="Unassembled WGS sequence"/>
</dbReference>
<dbReference type="Gene3D" id="4.10.1240.50">
    <property type="match status" value="1"/>
</dbReference>
<feature type="compositionally biased region" description="Basic and acidic residues" evidence="10">
    <location>
        <begin position="128"/>
        <end position="146"/>
    </location>
</feature>
<evidence type="ECO:0000256" key="9">
    <source>
        <dbReference type="ARBA" id="ARBA00023242"/>
    </source>
</evidence>
<sequence length="452" mass="49338">MMVDDFDDERTMAEEEALEMEGGEDEDELELLRNEQDMPIDKLKEMFGYRGDQPPLKSAVATPQADDKGSAGIPSSELGNGYRSATWRGSADASSSGEETDNDEPDVDSESKTISKDHTDGVIGGLGKESKELKDLAVKDKKEPSGTHKLLTRASRTAQLLRAGSRETTDDEEDEEFHREQYWRKTIQVGSSYQADIPESLASYDDALPYENEDTIQWEPGKLDDQAIVDFYDKWSSSANNGGMNGGDPETLPMGGHVRDDERALWLLRQCGFSVDEALRRQKMAGAQGGAGGGFVNGDAEMTPWSEEECRAFEAGLRLHGKDFVAIRANKVSTRSIKELVNFYYLWKKTERHDVFTSRTRLEKKKYALHPGTTDYMDKFLDEQEALVSRSSSPGEGKAVVAGGKTEAGAAGVPTGGAGSSASTNNNNNTIPPTPSIPSPQPTSASSQQPVA</sequence>
<proteinExistence type="predicted"/>
<organism evidence="13 14">
    <name type="scientific">Tropilaelaps mercedesae</name>
    <dbReference type="NCBI Taxonomy" id="418985"/>
    <lineage>
        <taxon>Eukaryota</taxon>
        <taxon>Metazoa</taxon>
        <taxon>Ecdysozoa</taxon>
        <taxon>Arthropoda</taxon>
        <taxon>Chelicerata</taxon>
        <taxon>Arachnida</taxon>
        <taxon>Acari</taxon>
        <taxon>Parasitiformes</taxon>
        <taxon>Mesostigmata</taxon>
        <taxon>Gamasina</taxon>
        <taxon>Dermanyssoidea</taxon>
        <taxon>Laelapidae</taxon>
        <taxon>Tropilaelaps</taxon>
    </lineage>
</organism>
<keyword evidence="7" id="KW-0238">DNA-binding</keyword>
<dbReference type="AlphaFoldDB" id="A0A1V9XHM8"/>
<dbReference type="SMART" id="SM00717">
    <property type="entry name" value="SANT"/>
    <property type="match status" value="1"/>
</dbReference>
<evidence type="ECO:0000256" key="1">
    <source>
        <dbReference type="ARBA" id="ARBA00004123"/>
    </source>
</evidence>
<dbReference type="OrthoDB" id="5916873at2759"/>
<feature type="compositionally biased region" description="Basic and acidic residues" evidence="10">
    <location>
        <begin position="109"/>
        <end position="120"/>
    </location>
</feature>
<dbReference type="CDD" id="cd11661">
    <property type="entry name" value="SANT_MTA3_like"/>
    <property type="match status" value="1"/>
</dbReference>
<evidence type="ECO:0000259" key="12">
    <source>
        <dbReference type="PROSITE" id="PS51293"/>
    </source>
</evidence>
<feature type="region of interest" description="Disordered" evidence="10">
    <location>
        <begin position="387"/>
        <end position="452"/>
    </location>
</feature>